<evidence type="ECO:0000313" key="1">
    <source>
        <dbReference type="EMBL" id="BBA74570.1"/>
    </source>
</evidence>
<dbReference type="EMBL" id="LC171369">
    <property type="protein sequence ID" value="BBA74570.1"/>
    <property type="molecule type" value="Genomic_DNA"/>
</dbReference>
<reference evidence="1" key="1">
    <citation type="submission" date="2016-07" db="EMBL/GenBank/DDBJ databases">
        <title>Genomics reveals synergistic degradation of pyrene by five bacteria in a mangrove sediment-derived bacterial consortium.</title>
        <authorList>
            <person name="Wanapaisan P."/>
            <person name="Vejarano F."/>
            <person name="Chakraborty J."/>
            <person name="Shintani M."/>
            <person name="Muangchinda C."/>
            <person name="Laothamteep N."/>
            <person name="Suzuki-Minakuchi C."/>
            <person name="Inoue K."/>
            <person name="Nojiri H."/>
            <person name="Pinyakong O."/>
        </authorList>
    </citation>
    <scope>NUCLEOTIDE SEQUENCE</scope>
    <source>
        <strain evidence="1">PW1</strain>
    </source>
</reference>
<name>A0A292GSD8_9HYPH</name>
<proteinExistence type="predicted"/>
<organism evidence="1">
    <name type="scientific">Ochrobactrum sp. PW1</name>
    <dbReference type="NCBI Taxonomy" id="1882222"/>
    <lineage>
        <taxon>Bacteria</taxon>
        <taxon>Pseudomonadati</taxon>
        <taxon>Pseudomonadota</taxon>
        <taxon>Alphaproteobacteria</taxon>
        <taxon>Hyphomicrobiales</taxon>
        <taxon>Brucellaceae</taxon>
        <taxon>Brucella/Ochrobactrum group</taxon>
        <taxon>Ochrobactrum</taxon>
    </lineage>
</organism>
<sequence length="196" mass="21253">MLLPVLSIPATYHLGALELEAGVPIRRLVPKYMDFELGLLSVSQEPETWRHGWAGDGGAIFELRASSGDLQFLDIDGLTQEDPKALEVEVRARGLLEGTDEWKCTSAAYGILEIIDGSMVHCGARTACDIAFEVAIVAALAEQISLHGIWWTDVWAGMRSARGGIFQDRLSTLVAGQVSAAVPQLIAGPMRLEFSF</sequence>
<dbReference type="AlphaFoldDB" id="A0A292GSD8"/>
<accession>A0A292GSD8</accession>
<protein>
    <submittedName>
        <fullName evidence="1">Uncharacterized protein</fullName>
    </submittedName>
</protein>